<evidence type="ECO:0000313" key="1">
    <source>
        <dbReference type="EMBL" id="KAH9825671.1"/>
    </source>
</evidence>
<protein>
    <submittedName>
        <fullName evidence="1">HET-domain-containing protein</fullName>
    </submittedName>
</protein>
<gene>
    <name evidence="1" type="ORF">Tdes44962_MAKER00601</name>
</gene>
<dbReference type="OrthoDB" id="2157530at2759"/>
<name>A0A9W7SNJ4_9PEZI</name>
<proteinExistence type="predicted"/>
<comment type="caution">
    <text evidence="1">The sequence shown here is derived from an EMBL/GenBank/DDBJ whole genome shotgun (WGS) entry which is preliminary data.</text>
</comment>
<accession>A0A9W7SNJ4</accession>
<dbReference type="PANTHER" id="PTHR24148:SF73">
    <property type="entry name" value="HET DOMAIN PROTEIN (AFU_ORTHOLOGUE AFUA_8G01020)"/>
    <property type="match status" value="1"/>
</dbReference>
<dbReference type="InterPro" id="IPR052895">
    <property type="entry name" value="HetReg/Transcr_Mod"/>
</dbReference>
<dbReference type="PANTHER" id="PTHR24148">
    <property type="entry name" value="ANKYRIN REPEAT DOMAIN-CONTAINING PROTEIN 39 HOMOLOG-RELATED"/>
    <property type="match status" value="1"/>
</dbReference>
<organism evidence="1 2">
    <name type="scientific">Teratosphaeria destructans</name>
    <dbReference type="NCBI Taxonomy" id="418781"/>
    <lineage>
        <taxon>Eukaryota</taxon>
        <taxon>Fungi</taxon>
        <taxon>Dikarya</taxon>
        <taxon>Ascomycota</taxon>
        <taxon>Pezizomycotina</taxon>
        <taxon>Dothideomycetes</taxon>
        <taxon>Dothideomycetidae</taxon>
        <taxon>Mycosphaerellales</taxon>
        <taxon>Teratosphaeriaceae</taxon>
        <taxon>Teratosphaeria</taxon>
    </lineage>
</organism>
<reference evidence="1 2" key="2">
    <citation type="journal article" date="2021" name="Curr. Genet.">
        <title>Genetic response to nitrogen starvation in the aggressive Eucalyptus foliar pathogen Teratosphaeria destructans.</title>
        <authorList>
            <person name="Havenga M."/>
            <person name="Wingfield B.D."/>
            <person name="Wingfield M.J."/>
            <person name="Dreyer L.L."/>
            <person name="Roets F."/>
            <person name="Aylward J."/>
        </authorList>
    </citation>
    <scope>NUCLEOTIDE SEQUENCE [LARGE SCALE GENOMIC DNA]</scope>
    <source>
        <strain evidence="1">CMW44962</strain>
    </source>
</reference>
<dbReference type="AlphaFoldDB" id="A0A9W7SNJ4"/>
<keyword evidence="2" id="KW-1185">Reference proteome</keyword>
<dbReference type="Pfam" id="PF26639">
    <property type="entry name" value="Het-6_barrel"/>
    <property type="match status" value="1"/>
</dbReference>
<sequence>MVAVDYEVDVVRLFSQVTAEGLKESQGVGQLCYFHGETQRCPNAENATWEDRLPSWVPQWAAWRERLPFNPNLYDASAGLSAPDYGTNPFSGGFTQLTVQGHLVSKIVASFSRNTDVDASTLTSLADAVLEACSDSLESDVEIVESCARTMVADTWESPGSSPRCQRWPSDDALLLCKPWRSELDFMKAVEQAVTEGHHDVSRLKQCWAVFQDMARTHLGGRAFQMTVDGRFVLAPAHSRLGDVVAVVTDAPMPFVLRARVERDTYEMVGPAYVHGVMDGEVGEALIREGRRLSTIVID</sequence>
<dbReference type="EMBL" id="RIBY02002089">
    <property type="protein sequence ID" value="KAH9825671.1"/>
    <property type="molecule type" value="Genomic_DNA"/>
</dbReference>
<dbReference type="Proteomes" id="UP001138500">
    <property type="component" value="Unassembled WGS sequence"/>
</dbReference>
<reference evidence="1 2" key="1">
    <citation type="journal article" date="2018" name="IMA Fungus">
        <title>IMA Genome-F 10: Nine draft genome sequences of Claviceps purpurea s.lat., including C. arundinis, C. humidiphila, and C. cf. spartinae, pseudomolecules for the pitch canker pathogen Fusarium circinatum, draft genome of Davidsoniella eucalypti, Grosmannia galeiformis, Quambalaria eucalypti, and Teratosphaeria destructans.</title>
        <authorList>
            <person name="Wingfield B.D."/>
            <person name="Liu M."/>
            <person name="Nguyen H.D."/>
            <person name="Lane F.A."/>
            <person name="Morgan S.W."/>
            <person name="De Vos L."/>
            <person name="Wilken P.M."/>
            <person name="Duong T.A."/>
            <person name="Aylward J."/>
            <person name="Coetzee M.P."/>
            <person name="Dadej K."/>
            <person name="De Beer Z.W."/>
            <person name="Findlay W."/>
            <person name="Havenga M."/>
            <person name="Kolarik M."/>
            <person name="Menzies J.G."/>
            <person name="Naidoo K."/>
            <person name="Pochopski O."/>
            <person name="Shoukouhi P."/>
            <person name="Santana Q.C."/>
            <person name="Seifert K.A."/>
            <person name="Soal N."/>
            <person name="Steenkamp E.T."/>
            <person name="Tatham C.T."/>
            <person name="van der Nest M.A."/>
            <person name="Wingfield M.J."/>
        </authorList>
    </citation>
    <scope>NUCLEOTIDE SEQUENCE [LARGE SCALE GENOMIC DNA]</scope>
    <source>
        <strain evidence="1">CMW44962</strain>
    </source>
</reference>
<evidence type="ECO:0000313" key="2">
    <source>
        <dbReference type="Proteomes" id="UP001138500"/>
    </source>
</evidence>